<dbReference type="Gene3D" id="3.40.50.410">
    <property type="entry name" value="von Willebrand factor, type A domain"/>
    <property type="match status" value="1"/>
</dbReference>
<dbReference type="PROSITE" id="PS50234">
    <property type="entry name" value="VWFA"/>
    <property type="match status" value="1"/>
</dbReference>
<proteinExistence type="predicted"/>
<dbReference type="InterPro" id="IPR002035">
    <property type="entry name" value="VWF_A"/>
</dbReference>
<feature type="domain" description="VWFA" evidence="2">
    <location>
        <begin position="34"/>
        <end position="227"/>
    </location>
</feature>
<sequence>MRIRGLVFAVLALLVSNPPGAWAGGNAGRSVDLELVLAVDASGSITTGALEFQLRGHAAAFRDPQVADALTVGGNRAIAVTLVQWAGPNTLETVVPWTRIADPADAKRFADSIADMTRPPRDGSTAMGSAIDRAVDLFDGNGFTASRRVIDICSNGFSNAGVDVSGARDRAVARGVTVNALAILDEYDWLEEYYVESVIGGPFAFVRTAESRDSFANAILHKLVEEISGVPGGGEGEAALTDVVLGHGPTYEVP</sequence>
<feature type="chain" id="PRO_5021927357" description="VWFA domain-containing protein" evidence="1">
    <location>
        <begin position="24"/>
        <end position="254"/>
    </location>
</feature>
<dbReference type="CDD" id="cd00198">
    <property type="entry name" value="vWFA"/>
    <property type="match status" value="1"/>
</dbReference>
<comment type="caution">
    <text evidence="3">The sequence shown here is derived from an EMBL/GenBank/DDBJ whole genome shotgun (WGS) entry which is preliminary data.</text>
</comment>
<dbReference type="OrthoDB" id="9792179at2"/>
<dbReference type="RefSeq" id="WP_063772332.1">
    <property type="nucleotide sequence ID" value="NZ_BJYZ01000030.1"/>
</dbReference>
<keyword evidence="4" id="KW-1185">Reference proteome</keyword>
<dbReference type="InterPro" id="IPR010607">
    <property type="entry name" value="DUF1194"/>
</dbReference>
<keyword evidence="1" id="KW-0732">Signal</keyword>
<dbReference type="Proteomes" id="UP000321523">
    <property type="component" value="Unassembled WGS sequence"/>
</dbReference>
<dbReference type="AlphaFoldDB" id="A0A512DYW1"/>
<dbReference type="InterPro" id="IPR036465">
    <property type="entry name" value="vWFA_dom_sf"/>
</dbReference>
<dbReference type="SUPFAM" id="SSF53300">
    <property type="entry name" value="vWA-like"/>
    <property type="match status" value="1"/>
</dbReference>
<dbReference type="EMBL" id="BJYZ01000030">
    <property type="protein sequence ID" value="GEO41683.1"/>
    <property type="molecule type" value="Genomic_DNA"/>
</dbReference>
<gene>
    <name evidence="3" type="ORF">SAE02_58310</name>
</gene>
<protein>
    <recommendedName>
        <fullName evidence="2">VWFA domain-containing protein</fullName>
    </recommendedName>
</protein>
<dbReference type="Pfam" id="PF06707">
    <property type="entry name" value="DUF1194"/>
    <property type="match status" value="1"/>
</dbReference>
<evidence type="ECO:0000259" key="2">
    <source>
        <dbReference type="PROSITE" id="PS50234"/>
    </source>
</evidence>
<accession>A0A512DYW1</accession>
<name>A0A512DYW1_9PROT</name>
<organism evidence="3 4">
    <name type="scientific">Skermanella aerolata</name>
    <dbReference type="NCBI Taxonomy" id="393310"/>
    <lineage>
        <taxon>Bacteria</taxon>
        <taxon>Pseudomonadati</taxon>
        <taxon>Pseudomonadota</taxon>
        <taxon>Alphaproteobacteria</taxon>
        <taxon>Rhodospirillales</taxon>
        <taxon>Azospirillaceae</taxon>
        <taxon>Skermanella</taxon>
    </lineage>
</organism>
<evidence type="ECO:0000256" key="1">
    <source>
        <dbReference type="SAM" id="SignalP"/>
    </source>
</evidence>
<feature type="signal peptide" evidence="1">
    <location>
        <begin position="1"/>
        <end position="23"/>
    </location>
</feature>
<evidence type="ECO:0000313" key="4">
    <source>
        <dbReference type="Proteomes" id="UP000321523"/>
    </source>
</evidence>
<reference evidence="3 4" key="1">
    <citation type="submission" date="2019-07" db="EMBL/GenBank/DDBJ databases">
        <title>Whole genome shotgun sequence of Skermanella aerolata NBRC 106429.</title>
        <authorList>
            <person name="Hosoyama A."/>
            <person name="Uohara A."/>
            <person name="Ohji S."/>
            <person name="Ichikawa N."/>
        </authorList>
    </citation>
    <scope>NUCLEOTIDE SEQUENCE [LARGE SCALE GENOMIC DNA]</scope>
    <source>
        <strain evidence="3 4">NBRC 106429</strain>
    </source>
</reference>
<evidence type="ECO:0000313" key="3">
    <source>
        <dbReference type="EMBL" id="GEO41683.1"/>
    </source>
</evidence>